<dbReference type="InterPro" id="IPR045235">
    <property type="entry name" value="PuuE_HpPgdA-like"/>
</dbReference>
<accession>A0A517QSM8</accession>
<dbReference type="EC" id="3.5.1.-" evidence="2"/>
<dbReference type="CDD" id="cd10941">
    <property type="entry name" value="CE4_PuuE_HpPgdA_like_2"/>
    <property type="match status" value="1"/>
</dbReference>
<dbReference type="InterPro" id="IPR022560">
    <property type="entry name" value="DUF3473"/>
</dbReference>
<organism evidence="2 3">
    <name type="scientific">Thalassoglobus polymorphus</name>
    <dbReference type="NCBI Taxonomy" id="2527994"/>
    <lineage>
        <taxon>Bacteria</taxon>
        <taxon>Pseudomonadati</taxon>
        <taxon>Planctomycetota</taxon>
        <taxon>Planctomycetia</taxon>
        <taxon>Planctomycetales</taxon>
        <taxon>Planctomycetaceae</taxon>
        <taxon>Thalassoglobus</taxon>
    </lineage>
</organism>
<sequence>MNAFTVDVEDYYHVSAFTKNVRPSDWENMESRVSGNTYRILDLLNHYQVRATFYILGWVAERRPHLVRDIQRAGHEIGSHSYRHELVYNMTPEDFHDDLVVSCKILEDITGEPIKTYRAPSFSITEQSLWALDILIEEGIELDSSIYPIRHDIYGIPNSPIQPHQIERPTGSLWECPGTVCNVLGCNFPVGGGGYFRIFPARWTFSQLEKLNSRHGRPFVFYIHPWEVDPDQPRIASSWKSKLRHYTNLGRTESRMRTLLERFRFDAISAIAPSGTSIKSNNLKASGKVTI</sequence>
<dbReference type="Gene3D" id="3.20.20.370">
    <property type="entry name" value="Glycoside hydrolase/deacetylase"/>
    <property type="match status" value="1"/>
</dbReference>
<dbReference type="NCBIfam" id="TIGR03006">
    <property type="entry name" value="pepcterm_polyde"/>
    <property type="match status" value="1"/>
</dbReference>
<dbReference type="PANTHER" id="PTHR47561">
    <property type="entry name" value="POLYSACCHARIDE DEACETYLASE FAMILY PROTEIN (AFU_ORTHOLOGUE AFUA_6G05030)"/>
    <property type="match status" value="1"/>
</dbReference>
<keyword evidence="2" id="KW-0378">Hydrolase</keyword>
<evidence type="ECO:0000259" key="1">
    <source>
        <dbReference type="PROSITE" id="PS51677"/>
    </source>
</evidence>
<dbReference type="PROSITE" id="PS51677">
    <property type="entry name" value="NODB"/>
    <property type="match status" value="1"/>
</dbReference>
<dbReference type="PANTHER" id="PTHR47561:SF1">
    <property type="entry name" value="POLYSACCHARIDE DEACETYLASE FAMILY PROTEIN (AFU_ORTHOLOGUE AFUA_6G05030)"/>
    <property type="match status" value="1"/>
</dbReference>
<dbReference type="InterPro" id="IPR014344">
    <property type="entry name" value="XrtA_polysacc_deacetyl"/>
</dbReference>
<dbReference type="KEGG" id="tpol:Mal48_39000"/>
<feature type="domain" description="NodB homology" evidence="1">
    <location>
        <begin position="23"/>
        <end position="291"/>
    </location>
</feature>
<protein>
    <submittedName>
        <fullName evidence="2">Peptidoglycan deacetylase</fullName>
        <ecNumber evidence="2">3.5.1.-</ecNumber>
    </submittedName>
</protein>
<dbReference type="Proteomes" id="UP000315724">
    <property type="component" value="Chromosome"/>
</dbReference>
<evidence type="ECO:0000313" key="3">
    <source>
        <dbReference type="Proteomes" id="UP000315724"/>
    </source>
</evidence>
<reference evidence="2 3" key="1">
    <citation type="submission" date="2019-02" db="EMBL/GenBank/DDBJ databases">
        <title>Deep-cultivation of Planctomycetes and their phenomic and genomic characterization uncovers novel biology.</title>
        <authorList>
            <person name="Wiegand S."/>
            <person name="Jogler M."/>
            <person name="Boedeker C."/>
            <person name="Pinto D."/>
            <person name="Vollmers J."/>
            <person name="Rivas-Marin E."/>
            <person name="Kohn T."/>
            <person name="Peeters S.H."/>
            <person name="Heuer A."/>
            <person name="Rast P."/>
            <person name="Oberbeckmann S."/>
            <person name="Bunk B."/>
            <person name="Jeske O."/>
            <person name="Meyerdierks A."/>
            <person name="Storesund J.E."/>
            <person name="Kallscheuer N."/>
            <person name="Luecker S."/>
            <person name="Lage O.M."/>
            <person name="Pohl T."/>
            <person name="Merkel B.J."/>
            <person name="Hornburger P."/>
            <person name="Mueller R.-W."/>
            <person name="Bruemmer F."/>
            <person name="Labrenz M."/>
            <person name="Spormann A.M."/>
            <person name="Op den Camp H."/>
            <person name="Overmann J."/>
            <person name="Amann R."/>
            <person name="Jetten M.S.M."/>
            <person name="Mascher T."/>
            <person name="Medema M.H."/>
            <person name="Devos D.P."/>
            <person name="Kaster A.-K."/>
            <person name="Ovreas L."/>
            <person name="Rohde M."/>
            <person name="Galperin M.Y."/>
            <person name="Jogler C."/>
        </authorList>
    </citation>
    <scope>NUCLEOTIDE SEQUENCE [LARGE SCALE GENOMIC DNA]</scope>
    <source>
        <strain evidence="2 3">Mal48</strain>
    </source>
</reference>
<dbReference type="GO" id="GO:0016810">
    <property type="term" value="F:hydrolase activity, acting on carbon-nitrogen (but not peptide) bonds"/>
    <property type="evidence" value="ECO:0007669"/>
    <property type="project" value="InterPro"/>
</dbReference>
<gene>
    <name evidence="2" type="primary">pgdA</name>
    <name evidence="2" type="ORF">Mal48_39000</name>
</gene>
<dbReference type="Pfam" id="PF01522">
    <property type="entry name" value="Polysacc_deac_1"/>
    <property type="match status" value="1"/>
</dbReference>
<keyword evidence="3" id="KW-1185">Reference proteome</keyword>
<proteinExistence type="predicted"/>
<evidence type="ECO:0000313" key="2">
    <source>
        <dbReference type="EMBL" id="QDT34632.1"/>
    </source>
</evidence>
<dbReference type="InterPro" id="IPR002509">
    <property type="entry name" value="NODB_dom"/>
</dbReference>
<dbReference type="SUPFAM" id="SSF88713">
    <property type="entry name" value="Glycoside hydrolase/deacetylase"/>
    <property type="match status" value="1"/>
</dbReference>
<dbReference type="Pfam" id="PF11959">
    <property type="entry name" value="DUF3473"/>
    <property type="match status" value="1"/>
</dbReference>
<dbReference type="AlphaFoldDB" id="A0A517QSM8"/>
<name>A0A517QSM8_9PLAN</name>
<dbReference type="GO" id="GO:0005975">
    <property type="term" value="P:carbohydrate metabolic process"/>
    <property type="evidence" value="ECO:0007669"/>
    <property type="project" value="InterPro"/>
</dbReference>
<dbReference type="EMBL" id="CP036267">
    <property type="protein sequence ID" value="QDT34632.1"/>
    <property type="molecule type" value="Genomic_DNA"/>
</dbReference>
<dbReference type="InterPro" id="IPR011330">
    <property type="entry name" value="Glyco_hydro/deAcase_b/a-brl"/>
</dbReference>